<organism evidence="2 3">
    <name type="scientific">Cadophora malorum</name>
    <dbReference type="NCBI Taxonomy" id="108018"/>
    <lineage>
        <taxon>Eukaryota</taxon>
        <taxon>Fungi</taxon>
        <taxon>Dikarya</taxon>
        <taxon>Ascomycota</taxon>
        <taxon>Pezizomycotina</taxon>
        <taxon>Leotiomycetes</taxon>
        <taxon>Helotiales</taxon>
        <taxon>Ploettnerulaceae</taxon>
        <taxon>Cadophora</taxon>
    </lineage>
</organism>
<evidence type="ECO:0000256" key="1">
    <source>
        <dbReference type="SAM" id="MobiDB-lite"/>
    </source>
</evidence>
<evidence type="ECO:0000313" key="2">
    <source>
        <dbReference type="EMBL" id="KAG4412084.1"/>
    </source>
</evidence>
<dbReference type="OrthoDB" id="4159838at2759"/>
<dbReference type="EMBL" id="JAFJYH010000411">
    <property type="protein sequence ID" value="KAG4412084.1"/>
    <property type="molecule type" value="Genomic_DNA"/>
</dbReference>
<gene>
    <name evidence="2" type="ORF">IFR04_014777</name>
</gene>
<proteinExistence type="predicted"/>
<accession>A0A8H7SYW2</accession>
<evidence type="ECO:0000313" key="3">
    <source>
        <dbReference type="Proteomes" id="UP000664132"/>
    </source>
</evidence>
<sequence>MVPTPILARARGDNVPPPPPPIFAQDTPQAEVFRGHKRPRTRYVANDGQNQFQPSETLRDLRQKTPASRYTTYEGIYNGLEALLRATTKDGSEERTKPKGARSLLSMALHAVPRYITEQEGLLEAHMEATGSKTALNQRDISTEIYDELESFGTSRQGWKCLKVIVRSHGIQVIRDAVHLGLFDDGFCGLLIALCINAFALEEAQSILSALLASRHYPSPRTLYDTSSRPLLMLSNYTDFTSRASFQFRELSSLMSSGLLPFEWLATKAFGPTWTKVMQRLSPGQIDDDAVAFLDNALSLLSSAETSPSTVVSGAVAEAVRNTFSSLLTTLSSILILSKEDQRKDECGSANQPNQYEHIIAILGGCLAQSSNADMQILLLLSNLIVQGDIDKQEASESSFMDLLLARLRYTAKSAASSSYVQAVNFICQVARCCSRVSSSPGLAHLKEMHLLMGAAASEQDDSSLVQGLIVDSAFAFAQRVPDRRHIDYAATLDEQYSARRLDVEVSLHEPILEDCDDDTSGFRWEEGIGEWVTATPAAIIKTKVVAAKAFAGDSECDTPYRPPPKLRKLESNAAVVVHINSSPFSSPNFDDSVRLHSFNESSSGSGSDVIDILSEIDESAHDEGTNPTSSDDEHDSDKSPEKADHENGDDFSKMDVSSPDDSIISHGSTTSLASIASPERPLIDKVPRLNRKLLRNIQDWQIFEDSSVCRASSVGSRDGAEYAGHREFIDRAPRLGRRALRSSQSWQLFDDSDDELSILSGSSHSNQALMDLTSTGKSNSQRPRRVKPSIQQKSRSMITTPLSDSEDELCI</sequence>
<comment type="caution">
    <text evidence="2">The sequence shown here is derived from an EMBL/GenBank/DDBJ whole genome shotgun (WGS) entry which is preliminary data.</text>
</comment>
<name>A0A8H7SYW2_9HELO</name>
<reference evidence="2" key="1">
    <citation type="submission" date="2021-02" db="EMBL/GenBank/DDBJ databases">
        <title>Genome sequence Cadophora malorum strain M34.</title>
        <authorList>
            <person name="Stefanovic E."/>
            <person name="Vu D."/>
            <person name="Scully C."/>
            <person name="Dijksterhuis J."/>
            <person name="Roader J."/>
            <person name="Houbraken J."/>
        </authorList>
    </citation>
    <scope>NUCLEOTIDE SEQUENCE</scope>
    <source>
        <strain evidence="2">M34</strain>
    </source>
</reference>
<feature type="compositionally biased region" description="Basic and acidic residues" evidence="1">
    <location>
        <begin position="636"/>
        <end position="654"/>
    </location>
</feature>
<protein>
    <submittedName>
        <fullName evidence="2">Uncharacterized protein</fullName>
    </submittedName>
</protein>
<keyword evidence="3" id="KW-1185">Reference proteome</keyword>
<feature type="region of interest" description="Disordered" evidence="1">
    <location>
        <begin position="774"/>
        <end position="812"/>
    </location>
</feature>
<dbReference type="AlphaFoldDB" id="A0A8H7SYW2"/>
<feature type="region of interest" description="Disordered" evidence="1">
    <location>
        <begin position="1"/>
        <end position="20"/>
    </location>
</feature>
<dbReference type="Proteomes" id="UP000664132">
    <property type="component" value="Unassembled WGS sequence"/>
</dbReference>
<feature type="compositionally biased region" description="Polar residues" evidence="1">
    <location>
        <begin position="790"/>
        <end position="804"/>
    </location>
</feature>
<feature type="region of interest" description="Disordered" evidence="1">
    <location>
        <begin position="621"/>
        <end position="672"/>
    </location>
</feature>